<dbReference type="Pfam" id="PF21205">
    <property type="entry name" value="Rep3_C"/>
    <property type="match status" value="1"/>
</dbReference>
<accession>A0A5S5C448</accession>
<evidence type="ECO:0000313" key="4">
    <source>
        <dbReference type="Proteomes" id="UP000323257"/>
    </source>
</evidence>
<dbReference type="InterPro" id="IPR036390">
    <property type="entry name" value="WH_DNA-bd_sf"/>
</dbReference>
<evidence type="ECO:0000313" key="3">
    <source>
        <dbReference type="EMBL" id="TYP74104.1"/>
    </source>
</evidence>
<comment type="similarity">
    <text evidence="1">Belongs to the initiator RepB protein family.</text>
</comment>
<reference evidence="3 4" key="1">
    <citation type="submission" date="2019-07" db="EMBL/GenBank/DDBJ databases">
        <title>Genomic Encyclopedia of Type Strains, Phase III (KMG-III): the genomes of soil and plant-associated and newly described type strains.</title>
        <authorList>
            <person name="Whitman W."/>
        </authorList>
    </citation>
    <scope>NUCLEOTIDE SEQUENCE [LARGE SCALE GENOMIC DNA]</scope>
    <source>
        <strain evidence="3 4">BL24</strain>
    </source>
</reference>
<organism evidence="3 4">
    <name type="scientific">Paenibacillus methanolicus</name>
    <dbReference type="NCBI Taxonomy" id="582686"/>
    <lineage>
        <taxon>Bacteria</taxon>
        <taxon>Bacillati</taxon>
        <taxon>Bacillota</taxon>
        <taxon>Bacilli</taxon>
        <taxon>Bacillales</taxon>
        <taxon>Paenibacillaceae</taxon>
        <taxon>Paenibacillus</taxon>
    </lineage>
</organism>
<evidence type="ECO:0000256" key="1">
    <source>
        <dbReference type="ARBA" id="ARBA00038283"/>
    </source>
</evidence>
<protein>
    <submittedName>
        <fullName evidence="3">Replication initiator protein</fullName>
    </submittedName>
</protein>
<name>A0A5S5C448_9BACL</name>
<comment type="caution">
    <text evidence="3">The sequence shown here is derived from an EMBL/GenBank/DDBJ whole genome shotgun (WGS) entry which is preliminary data.</text>
</comment>
<dbReference type="SUPFAM" id="SSF46785">
    <property type="entry name" value="Winged helix' DNA-binding domain"/>
    <property type="match status" value="2"/>
</dbReference>
<dbReference type="AlphaFoldDB" id="A0A5S5C448"/>
<gene>
    <name evidence="3" type="ORF">BCM02_106385</name>
</gene>
<dbReference type="Pfam" id="PF01051">
    <property type="entry name" value="Rep3_N"/>
    <property type="match status" value="1"/>
</dbReference>
<dbReference type="GO" id="GO:0003887">
    <property type="term" value="F:DNA-directed DNA polymerase activity"/>
    <property type="evidence" value="ECO:0007669"/>
    <property type="project" value="InterPro"/>
</dbReference>
<dbReference type="RefSeq" id="WP_187434280.1">
    <property type="nucleotide sequence ID" value="NZ_VNHS01000006.1"/>
</dbReference>
<dbReference type="Proteomes" id="UP000323257">
    <property type="component" value="Unassembled WGS sequence"/>
</dbReference>
<dbReference type="Gene3D" id="1.10.10.10">
    <property type="entry name" value="Winged helix-like DNA-binding domain superfamily/Winged helix DNA-binding domain"/>
    <property type="match status" value="2"/>
</dbReference>
<dbReference type="InterPro" id="IPR000525">
    <property type="entry name" value="Initiator_Rep_WH1"/>
</dbReference>
<keyword evidence="4" id="KW-1185">Reference proteome</keyword>
<dbReference type="EMBL" id="VNHS01000006">
    <property type="protein sequence ID" value="TYP74104.1"/>
    <property type="molecule type" value="Genomic_DNA"/>
</dbReference>
<feature type="domain" description="Initiator Rep protein WH1" evidence="2">
    <location>
        <begin position="36"/>
        <end position="178"/>
    </location>
</feature>
<dbReference type="GO" id="GO:0006270">
    <property type="term" value="P:DNA replication initiation"/>
    <property type="evidence" value="ECO:0007669"/>
    <property type="project" value="InterPro"/>
</dbReference>
<evidence type="ECO:0000259" key="2">
    <source>
        <dbReference type="Pfam" id="PF01051"/>
    </source>
</evidence>
<proteinExistence type="inferred from homology"/>
<dbReference type="InterPro" id="IPR036388">
    <property type="entry name" value="WH-like_DNA-bd_sf"/>
</dbReference>
<sequence>MSDQAIAQEELAVEADGQLALNLPEAVEADIKDYYWVNQSREIINAQQDLDLTERRLIFSLVSLVQPDDEEFKTYTVSIKELANLIGVEGKSFYERVEKAIDSLQSKQLKLSHDNTRQKITWVQSATYKDGEGRVTIKLSEDLAPFFRNLKRAYTKFRLKNVLKLKSEYNWRLYEVLKEREFRKERIIKVNELRHLLNIPDDKYKMLKHLRELIDRAQVELEEKTDIFFTYDIHKRVGRSVESFIFRIHKNTKNMNNDQEVANYDAETLLQLLVENGIHRKKAVQLAKAYHPFYIEENVRHVRAMSAGQTIRNMAGYIVKAIEENYANSLFDTPIDDAMFGLELRNVEQGFEESTAADVETLDAIVANFKSMLARFASSDASVERLQQIAEERDAMLLEALTTIQKKRKTLRKPPLLFEDMAGDPYLKPIYEKWEEAQYPF</sequence>